<evidence type="ECO:0000256" key="2">
    <source>
        <dbReference type="RuleBase" id="RU362097"/>
    </source>
</evidence>
<dbReference type="Gene3D" id="1.20.1600.10">
    <property type="entry name" value="Outer membrane efflux proteins (OEP)"/>
    <property type="match status" value="1"/>
</dbReference>
<keyword evidence="2" id="KW-0449">Lipoprotein</keyword>
<feature type="region of interest" description="Disordered" evidence="3">
    <location>
        <begin position="442"/>
        <end position="464"/>
    </location>
</feature>
<comment type="similarity">
    <text evidence="1 2">Belongs to the outer membrane factor (OMF) (TC 1.B.17) family.</text>
</comment>
<keyword evidence="2" id="KW-0812">Transmembrane</keyword>
<gene>
    <name evidence="4" type="ORF">FAZ98_33925</name>
</gene>
<reference evidence="4 5" key="1">
    <citation type="submission" date="2019-12" db="EMBL/GenBank/DDBJ databases">
        <title>Paraburkholderia acidiphila 7Q-K02 sp. nov and Paraburkholderia acidisoli DHF22 sp. nov., two strains isolated from forest soil.</title>
        <authorList>
            <person name="Gao Z."/>
            <person name="Qiu L."/>
        </authorList>
    </citation>
    <scope>NUCLEOTIDE SEQUENCE [LARGE SCALE GENOMIC DNA]</scope>
    <source>
        <strain evidence="4 5">DHF22</strain>
    </source>
</reference>
<dbReference type="Proteomes" id="UP000433577">
    <property type="component" value="Chromosome 4"/>
</dbReference>
<dbReference type="Pfam" id="PF02321">
    <property type="entry name" value="OEP"/>
    <property type="match status" value="2"/>
</dbReference>
<keyword evidence="2" id="KW-0564">Palmitate</keyword>
<dbReference type="AlphaFoldDB" id="A0A7Z2JKX8"/>
<dbReference type="InterPro" id="IPR010131">
    <property type="entry name" value="MdtP/NodT-like"/>
</dbReference>
<dbReference type="SUPFAM" id="SSF56954">
    <property type="entry name" value="Outer membrane efflux proteins (OEP)"/>
    <property type="match status" value="1"/>
</dbReference>
<keyword evidence="2" id="KW-1134">Transmembrane beta strand</keyword>
<comment type="subcellular location">
    <subcellularLocation>
        <location evidence="2">Cell membrane</location>
        <topology evidence="2">Lipid-anchor</topology>
    </subcellularLocation>
</comment>
<keyword evidence="5" id="KW-1185">Reference proteome</keyword>
<name>A0A7Z2JKX8_9BURK</name>
<evidence type="ECO:0000256" key="3">
    <source>
        <dbReference type="SAM" id="MobiDB-lite"/>
    </source>
</evidence>
<dbReference type="Gene3D" id="2.20.200.10">
    <property type="entry name" value="Outer membrane efflux proteins (OEP)"/>
    <property type="match status" value="1"/>
</dbReference>
<dbReference type="InterPro" id="IPR003423">
    <property type="entry name" value="OMP_efflux"/>
</dbReference>
<evidence type="ECO:0000313" key="5">
    <source>
        <dbReference type="Proteomes" id="UP000433577"/>
    </source>
</evidence>
<dbReference type="GO" id="GO:0005886">
    <property type="term" value="C:plasma membrane"/>
    <property type="evidence" value="ECO:0007669"/>
    <property type="project" value="UniProtKB-SubCell"/>
</dbReference>
<dbReference type="EMBL" id="CP046916">
    <property type="protein sequence ID" value="QGZ66744.1"/>
    <property type="molecule type" value="Genomic_DNA"/>
</dbReference>
<protein>
    <submittedName>
        <fullName evidence="4">Efflux transporter outer membrane subunit</fullName>
    </submittedName>
</protein>
<evidence type="ECO:0000313" key="4">
    <source>
        <dbReference type="EMBL" id="QGZ66744.1"/>
    </source>
</evidence>
<dbReference type="PANTHER" id="PTHR30203">
    <property type="entry name" value="OUTER MEMBRANE CATION EFFLUX PROTEIN"/>
    <property type="match status" value="1"/>
</dbReference>
<dbReference type="PANTHER" id="PTHR30203:SF33">
    <property type="entry name" value="BLR4455 PROTEIN"/>
    <property type="match status" value="1"/>
</dbReference>
<evidence type="ECO:0000256" key="1">
    <source>
        <dbReference type="ARBA" id="ARBA00007613"/>
    </source>
</evidence>
<sequence>MPVAQTDAGVALPAQWQSPASRDAGAVNAQWWRSFGSVELAALVESAQRDSFDVAAAVARVRQADALVRISGASLVPEITAGAAAERVKAVGYPVVNDYSGYFAASYELDLWGANRSARQGAIDTLGATAAARDAVVLTLTGDIADTYWQVLALRERAAIAREDLAAGQQLLGFIQSQYRAGAATPGDVAQQTALVAQLRQSVAQYVQQAHDSRIALAVLSGRAPQSLAVSGVSIDDVTAPVIDAGLPVDVLTRRPDIAAAERQLAAANANVTVARAAMLPSITLTAQFGAGNTHLANLFDHPIYDLAAGLSAPIFNAGRLAANRDLALAQREERLANYRSAIVAALGDVEAALNAIDGIEARQRAQDEALAQASVALNQAESRYRAGAETLLSVLDAQRTLYAARDGAVQLKLARLQAAVALFKALGGGWQANRGGAQTAAVNHEGGVDRSEANCSSAGECHE</sequence>
<organism evidence="4 5">
    <name type="scientific">Paraburkholderia acidisoli</name>
    <dbReference type="NCBI Taxonomy" id="2571748"/>
    <lineage>
        <taxon>Bacteria</taxon>
        <taxon>Pseudomonadati</taxon>
        <taxon>Pseudomonadota</taxon>
        <taxon>Betaproteobacteria</taxon>
        <taxon>Burkholderiales</taxon>
        <taxon>Burkholderiaceae</taxon>
        <taxon>Paraburkholderia</taxon>
    </lineage>
</organism>
<dbReference type="KEGG" id="pacs:FAZ98_33925"/>
<dbReference type="GO" id="GO:0015562">
    <property type="term" value="F:efflux transmembrane transporter activity"/>
    <property type="evidence" value="ECO:0007669"/>
    <property type="project" value="InterPro"/>
</dbReference>
<keyword evidence="2" id="KW-0472">Membrane</keyword>
<proteinExistence type="inferred from homology"/>
<dbReference type="OrthoDB" id="9770517at2"/>
<accession>A0A7Z2JKX8</accession>
<dbReference type="NCBIfam" id="TIGR01845">
    <property type="entry name" value="outer_NodT"/>
    <property type="match status" value="1"/>
</dbReference>